<organism evidence="2 3">
    <name type="scientific">Mucilaginibacter gracilis</name>
    <dbReference type="NCBI Taxonomy" id="423350"/>
    <lineage>
        <taxon>Bacteria</taxon>
        <taxon>Pseudomonadati</taxon>
        <taxon>Bacteroidota</taxon>
        <taxon>Sphingobacteriia</taxon>
        <taxon>Sphingobacteriales</taxon>
        <taxon>Sphingobacteriaceae</taxon>
        <taxon>Mucilaginibacter</taxon>
    </lineage>
</organism>
<sequence>MYAFTISCSVAAFLIFLILFFKMRELSALLKDDSALSPDQKPYSLARTILCFWTLIIFLSICYIGIVSDNLPKIDAGVLILMGIVVGTTTAGRVIDTTQSKDPNITRTQDTDPSVGFLTDILSDANGISISRFQTLVFNIIYGCAFISIVVTQNTLYNFPPETLTLLGISSGAYALLKIPENK</sequence>
<feature type="transmembrane region" description="Helical" evidence="1">
    <location>
        <begin position="44"/>
        <end position="66"/>
    </location>
</feature>
<keyword evidence="1" id="KW-0812">Transmembrane</keyword>
<keyword evidence="1" id="KW-1133">Transmembrane helix</keyword>
<keyword evidence="3" id="KW-1185">Reference proteome</keyword>
<dbReference type="EMBL" id="RBKU01000001">
    <property type="protein sequence ID" value="RKR84131.1"/>
    <property type="molecule type" value="Genomic_DNA"/>
</dbReference>
<reference evidence="2 3" key="1">
    <citation type="submission" date="2018-10" db="EMBL/GenBank/DDBJ databases">
        <title>Genomic Encyclopedia of Archaeal and Bacterial Type Strains, Phase II (KMG-II): from individual species to whole genera.</title>
        <authorList>
            <person name="Goeker M."/>
        </authorList>
    </citation>
    <scope>NUCLEOTIDE SEQUENCE [LARGE SCALE GENOMIC DNA]</scope>
    <source>
        <strain evidence="2 3">DSM 18602</strain>
    </source>
</reference>
<dbReference type="RefSeq" id="WP_121199553.1">
    <property type="nucleotide sequence ID" value="NZ_RBKU01000001.1"/>
</dbReference>
<evidence type="ECO:0000256" key="1">
    <source>
        <dbReference type="SAM" id="Phobius"/>
    </source>
</evidence>
<protein>
    <submittedName>
        <fullName evidence="2">Uncharacterized protein</fullName>
    </submittedName>
</protein>
<dbReference type="OrthoDB" id="795005at2"/>
<evidence type="ECO:0000313" key="3">
    <source>
        <dbReference type="Proteomes" id="UP000268007"/>
    </source>
</evidence>
<name>A0A495J5X7_9SPHI</name>
<evidence type="ECO:0000313" key="2">
    <source>
        <dbReference type="EMBL" id="RKR84131.1"/>
    </source>
</evidence>
<feature type="transmembrane region" description="Helical" evidence="1">
    <location>
        <begin position="78"/>
        <end position="95"/>
    </location>
</feature>
<feature type="transmembrane region" description="Helical" evidence="1">
    <location>
        <begin position="136"/>
        <end position="153"/>
    </location>
</feature>
<keyword evidence="1" id="KW-0472">Membrane</keyword>
<dbReference type="Proteomes" id="UP000268007">
    <property type="component" value="Unassembled WGS sequence"/>
</dbReference>
<gene>
    <name evidence="2" type="ORF">BDD43_4358</name>
</gene>
<feature type="transmembrane region" description="Helical" evidence="1">
    <location>
        <begin position="6"/>
        <end position="23"/>
    </location>
</feature>
<dbReference type="AlphaFoldDB" id="A0A495J5X7"/>
<accession>A0A495J5X7</accession>
<proteinExistence type="predicted"/>
<comment type="caution">
    <text evidence="2">The sequence shown here is derived from an EMBL/GenBank/DDBJ whole genome shotgun (WGS) entry which is preliminary data.</text>
</comment>